<keyword evidence="5 6" id="KW-0472">Membrane</keyword>
<dbReference type="EMBL" id="LR134476">
    <property type="protein sequence ID" value="VEI12645.1"/>
    <property type="molecule type" value="Genomic_DNA"/>
</dbReference>
<keyword evidence="4 6" id="KW-1133">Transmembrane helix</keyword>
<dbReference type="KEGG" id="tbw:NCTC13354_00334"/>
<protein>
    <submittedName>
        <fullName evidence="7">LemA family</fullName>
    </submittedName>
</protein>
<dbReference type="Pfam" id="PF04011">
    <property type="entry name" value="LemA"/>
    <property type="match status" value="1"/>
</dbReference>
<accession>A0A3S4X4Q6</accession>
<evidence type="ECO:0000256" key="6">
    <source>
        <dbReference type="SAM" id="Phobius"/>
    </source>
</evidence>
<dbReference type="PANTHER" id="PTHR34478:SF1">
    <property type="entry name" value="PROTEIN LEMA"/>
    <property type="match status" value="1"/>
</dbReference>
<proteinExistence type="inferred from homology"/>
<dbReference type="Gene3D" id="1.20.1440.20">
    <property type="entry name" value="LemA-like domain"/>
    <property type="match status" value="1"/>
</dbReference>
<comment type="subcellular location">
    <subcellularLocation>
        <location evidence="1">Membrane</location>
        <topology evidence="1">Single-pass membrane protein</topology>
    </subcellularLocation>
</comment>
<dbReference type="GO" id="GO:0016020">
    <property type="term" value="C:membrane"/>
    <property type="evidence" value="ECO:0007669"/>
    <property type="project" value="UniProtKB-SubCell"/>
</dbReference>
<evidence type="ECO:0000256" key="3">
    <source>
        <dbReference type="ARBA" id="ARBA00022692"/>
    </source>
</evidence>
<evidence type="ECO:0000313" key="7">
    <source>
        <dbReference type="EMBL" id="VEI12645.1"/>
    </source>
</evidence>
<evidence type="ECO:0000256" key="5">
    <source>
        <dbReference type="ARBA" id="ARBA00023136"/>
    </source>
</evidence>
<organism evidence="7 8">
    <name type="scientific">Trueperella bialowiezensis</name>
    <dbReference type="NCBI Taxonomy" id="312285"/>
    <lineage>
        <taxon>Bacteria</taxon>
        <taxon>Bacillati</taxon>
        <taxon>Actinomycetota</taxon>
        <taxon>Actinomycetes</taxon>
        <taxon>Actinomycetales</taxon>
        <taxon>Actinomycetaceae</taxon>
        <taxon>Trueperella</taxon>
    </lineage>
</organism>
<evidence type="ECO:0000256" key="2">
    <source>
        <dbReference type="ARBA" id="ARBA00008854"/>
    </source>
</evidence>
<dbReference type="PANTHER" id="PTHR34478">
    <property type="entry name" value="PROTEIN LEMA"/>
    <property type="match status" value="1"/>
</dbReference>
<feature type="transmembrane region" description="Helical" evidence="6">
    <location>
        <begin position="33"/>
        <end position="54"/>
    </location>
</feature>
<sequence>MLLLWALLLNGITPTSSSRLCDNFCMSSNIALLIAGVVVVLLIVWVVATYNTFVRYRENVRNAMGQIATQIESRWDALTSVIAAAQQYAQHEAQTLREVTAQRVPVRPDSTPSTVERDDQVFASALARINALAENYPELRASETYSSAMNAVQKYEDNVRYSRMMYNDTVTKLNRYRSQFPSMIVGALFGFRHEEYFANQPGKSEMPTWS</sequence>
<evidence type="ECO:0000256" key="4">
    <source>
        <dbReference type="ARBA" id="ARBA00022989"/>
    </source>
</evidence>
<keyword evidence="8" id="KW-1185">Reference proteome</keyword>
<dbReference type="SUPFAM" id="SSF140478">
    <property type="entry name" value="LemA-like"/>
    <property type="match status" value="1"/>
</dbReference>
<keyword evidence="3 6" id="KW-0812">Transmembrane</keyword>
<evidence type="ECO:0000256" key="1">
    <source>
        <dbReference type="ARBA" id="ARBA00004167"/>
    </source>
</evidence>
<comment type="similarity">
    <text evidence="2">Belongs to the LemA family.</text>
</comment>
<dbReference type="InterPro" id="IPR023353">
    <property type="entry name" value="LemA-like_dom_sf"/>
</dbReference>
<dbReference type="Proteomes" id="UP000269542">
    <property type="component" value="Chromosome"/>
</dbReference>
<name>A0A3S4X4Q6_9ACTO</name>
<dbReference type="InterPro" id="IPR007156">
    <property type="entry name" value="MamQ_LemA"/>
</dbReference>
<evidence type="ECO:0000313" key="8">
    <source>
        <dbReference type="Proteomes" id="UP000269542"/>
    </source>
</evidence>
<dbReference type="AlphaFoldDB" id="A0A3S4X4Q6"/>
<gene>
    <name evidence="7" type="ORF">NCTC13354_00334</name>
</gene>
<reference evidence="7 8" key="1">
    <citation type="submission" date="2018-12" db="EMBL/GenBank/DDBJ databases">
        <authorList>
            <consortium name="Pathogen Informatics"/>
        </authorList>
    </citation>
    <scope>NUCLEOTIDE SEQUENCE [LARGE SCALE GENOMIC DNA]</scope>
    <source>
        <strain evidence="7 8">NCTC13354</strain>
    </source>
</reference>